<comment type="catalytic activity">
    <reaction evidence="6">
        <text>O-phospho-L-tyrosyl-[protein] + H2O = L-tyrosyl-[protein] + phosphate</text>
        <dbReference type="Rhea" id="RHEA:10684"/>
        <dbReference type="Rhea" id="RHEA-COMP:10136"/>
        <dbReference type="Rhea" id="RHEA-COMP:20101"/>
        <dbReference type="ChEBI" id="CHEBI:15377"/>
        <dbReference type="ChEBI" id="CHEBI:43474"/>
        <dbReference type="ChEBI" id="CHEBI:46858"/>
        <dbReference type="ChEBI" id="CHEBI:61978"/>
        <dbReference type="EC" id="3.1.3.48"/>
    </reaction>
</comment>
<dbReference type="GO" id="GO:0051301">
    <property type="term" value="P:cell division"/>
    <property type="evidence" value="ECO:0007669"/>
    <property type="project" value="UniProtKB-UniRule"/>
</dbReference>
<keyword evidence="5 6" id="KW-0131">Cell cycle</keyword>
<dbReference type="PROSITE" id="PS50206">
    <property type="entry name" value="RHODANESE_3"/>
    <property type="match status" value="1"/>
</dbReference>
<dbReference type="CDD" id="cd01530">
    <property type="entry name" value="Cdc25"/>
    <property type="match status" value="1"/>
</dbReference>
<keyword evidence="10" id="KW-1185">Reference proteome</keyword>
<dbReference type="FunFam" id="3.40.250.10:FF:000036">
    <property type="entry name" value="M-phase inducer phosphatase"/>
    <property type="match status" value="1"/>
</dbReference>
<dbReference type="SMART" id="SM00450">
    <property type="entry name" value="RHOD"/>
    <property type="match status" value="1"/>
</dbReference>
<accession>A0A210QI48</accession>
<dbReference type="GO" id="GO:0005634">
    <property type="term" value="C:nucleus"/>
    <property type="evidence" value="ECO:0007669"/>
    <property type="project" value="TreeGrafter"/>
</dbReference>
<dbReference type="InterPro" id="IPR000751">
    <property type="entry name" value="MPI_Phosphatase"/>
</dbReference>
<name>A0A210QI48_MIZYE</name>
<dbReference type="GO" id="GO:0004725">
    <property type="term" value="F:protein tyrosine phosphatase activity"/>
    <property type="evidence" value="ECO:0007669"/>
    <property type="project" value="UniProtKB-UniRule"/>
</dbReference>
<evidence type="ECO:0000256" key="4">
    <source>
        <dbReference type="ARBA" id="ARBA00022912"/>
    </source>
</evidence>
<keyword evidence="3 6" id="KW-0378">Hydrolase</keyword>
<evidence type="ECO:0000256" key="5">
    <source>
        <dbReference type="ARBA" id="ARBA00023306"/>
    </source>
</evidence>
<comment type="function">
    <text evidence="6">Tyrosine protein phosphatase which functions as a dosage-dependent inducer of mitotic progression.</text>
</comment>
<dbReference type="PANTHER" id="PTHR10828">
    <property type="entry name" value="M-PHASE INDUCER PHOSPHATASE DUAL SPECIFICITY PHOSPHATASE CDC25"/>
    <property type="match status" value="1"/>
</dbReference>
<dbReference type="PRINTS" id="PR00716">
    <property type="entry name" value="MPIPHPHTASE"/>
</dbReference>
<dbReference type="GO" id="GO:0009794">
    <property type="term" value="P:regulation of mitotic cell cycle, embryonic"/>
    <property type="evidence" value="ECO:0007669"/>
    <property type="project" value="UniProtKB-ARBA"/>
</dbReference>
<dbReference type="GO" id="GO:0005737">
    <property type="term" value="C:cytoplasm"/>
    <property type="evidence" value="ECO:0007669"/>
    <property type="project" value="TreeGrafter"/>
</dbReference>
<dbReference type="GO" id="GO:0000086">
    <property type="term" value="P:G2/M transition of mitotic cell cycle"/>
    <property type="evidence" value="ECO:0007669"/>
    <property type="project" value="TreeGrafter"/>
</dbReference>
<reference evidence="9 10" key="1">
    <citation type="journal article" date="2017" name="Nat. Ecol. Evol.">
        <title>Scallop genome provides insights into evolution of bilaterian karyotype and development.</title>
        <authorList>
            <person name="Wang S."/>
            <person name="Zhang J."/>
            <person name="Jiao W."/>
            <person name="Li J."/>
            <person name="Xun X."/>
            <person name="Sun Y."/>
            <person name="Guo X."/>
            <person name="Huan P."/>
            <person name="Dong B."/>
            <person name="Zhang L."/>
            <person name="Hu X."/>
            <person name="Sun X."/>
            <person name="Wang J."/>
            <person name="Zhao C."/>
            <person name="Wang Y."/>
            <person name="Wang D."/>
            <person name="Huang X."/>
            <person name="Wang R."/>
            <person name="Lv J."/>
            <person name="Li Y."/>
            <person name="Zhang Z."/>
            <person name="Liu B."/>
            <person name="Lu W."/>
            <person name="Hui Y."/>
            <person name="Liang J."/>
            <person name="Zhou Z."/>
            <person name="Hou R."/>
            <person name="Li X."/>
            <person name="Liu Y."/>
            <person name="Li H."/>
            <person name="Ning X."/>
            <person name="Lin Y."/>
            <person name="Zhao L."/>
            <person name="Xing Q."/>
            <person name="Dou J."/>
            <person name="Li Y."/>
            <person name="Mao J."/>
            <person name="Guo H."/>
            <person name="Dou H."/>
            <person name="Li T."/>
            <person name="Mu C."/>
            <person name="Jiang W."/>
            <person name="Fu Q."/>
            <person name="Fu X."/>
            <person name="Miao Y."/>
            <person name="Liu J."/>
            <person name="Yu Q."/>
            <person name="Li R."/>
            <person name="Liao H."/>
            <person name="Li X."/>
            <person name="Kong Y."/>
            <person name="Jiang Z."/>
            <person name="Chourrout D."/>
            <person name="Li R."/>
            <person name="Bao Z."/>
        </authorList>
    </citation>
    <scope>NUCLEOTIDE SEQUENCE [LARGE SCALE GENOMIC DNA]</scope>
    <source>
        <strain evidence="9 10">PY_sf001</strain>
    </source>
</reference>
<dbReference type="OrthoDB" id="9999371at2759"/>
<dbReference type="InterPro" id="IPR036873">
    <property type="entry name" value="Rhodanese-like_dom_sf"/>
</dbReference>
<dbReference type="InterPro" id="IPR001763">
    <property type="entry name" value="Rhodanese-like_dom"/>
</dbReference>
<dbReference type="Pfam" id="PF00581">
    <property type="entry name" value="Rhodanese"/>
    <property type="match status" value="1"/>
</dbReference>
<comment type="caution">
    <text evidence="9">The sequence shown here is derived from an EMBL/GenBank/DDBJ whole genome shotgun (WGS) entry which is preliminary data.</text>
</comment>
<comment type="similarity">
    <text evidence="1 6">Belongs to the MPI phosphatase family.</text>
</comment>
<evidence type="ECO:0000256" key="2">
    <source>
        <dbReference type="ARBA" id="ARBA00022618"/>
    </source>
</evidence>
<dbReference type="SUPFAM" id="SSF52821">
    <property type="entry name" value="Rhodanese/Cell cycle control phosphatase"/>
    <property type="match status" value="1"/>
</dbReference>
<feature type="domain" description="Rhodanese" evidence="8">
    <location>
        <begin position="202"/>
        <end position="309"/>
    </location>
</feature>
<dbReference type="GO" id="GO:0032502">
    <property type="term" value="P:developmental process"/>
    <property type="evidence" value="ECO:0007669"/>
    <property type="project" value="UniProtKB-ARBA"/>
</dbReference>
<dbReference type="STRING" id="6573.A0A210QI48"/>
<dbReference type="PANTHER" id="PTHR10828:SF76">
    <property type="entry name" value="M-PHASE INDUCER PHOSPHATASE"/>
    <property type="match status" value="1"/>
</dbReference>
<dbReference type="AlphaFoldDB" id="A0A210QI48"/>
<protein>
    <recommendedName>
        <fullName evidence="6">M-phase inducer phosphatase</fullName>
        <ecNumber evidence="6">3.1.3.48</ecNumber>
    </recommendedName>
</protein>
<keyword evidence="6" id="KW-0498">Mitosis</keyword>
<evidence type="ECO:0000256" key="3">
    <source>
        <dbReference type="ARBA" id="ARBA00022801"/>
    </source>
</evidence>
<evidence type="ECO:0000256" key="6">
    <source>
        <dbReference type="RuleBase" id="RU368028"/>
    </source>
</evidence>
<dbReference type="EMBL" id="NEDP02003615">
    <property type="protein sequence ID" value="OWF48271.1"/>
    <property type="molecule type" value="Genomic_DNA"/>
</dbReference>
<dbReference type="Gene3D" id="3.40.250.10">
    <property type="entry name" value="Rhodanese-like domain"/>
    <property type="match status" value="1"/>
</dbReference>
<proteinExistence type="inferred from homology"/>
<dbReference type="GO" id="GO:0010971">
    <property type="term" value="P:positive regulation of G2/M transition of mitotic cell cycle"/>
    <property type="evidence" value="ECO:0007669"/>
    <property type="project" value="TreeGrafter"/>
</dbReference>
<evidence type="ECO:0000259" key="8">
    <source>
        <dbReference type="PROSITE" id="PS50206"/>
    </source>
</evidence>
<evidence type="ECO:0000313" key="10">
    <source>
        <dbReference type="Proteomes" id="UP000242188"/>
    </source>
</evidence>
<keyword evidence="2 6" id="KW-0132">Cell division</keyword>
<dbReference type="EC" id="3.1.3.48" evidence="6"/>
<keyword evidence="4 6" id="KW-0904">Protein phosphatase</keyword>
<dbReference type="Proteomes" id="UP000242188">
    <property type="component" value="Unassembled WGS sequence"/>
</dbReference>
<evidence type="ECO:0000256" key="1">
    <source>
        <dbReference type="ARBA" id="ARBA00011065"/>
    </source>
</evidence>
<organism evidence="9 10">
    <name type="scientific">Mizuhopecten yessoensis</name>
    <name type="common">Japanese scallop</name>
    <name type="synonym">Patinopecten yessoensis</name>
    <dbReference type="NCBI Taxonomy" id="6573"/>
    <lineage>
        <taxon>Eukaryota</taxon>
        <taxon>Metazoa</taxon>
        <taxon>Spiralia</taxon>
        <taxon>Lophotrochozoa</taxon>
        <taxon>Mollusca</taxon>
        <taxon>Bivalvia</taxon>
        <taxon>Autobranchia</taxon>
        <taxon>Pteriomorphia</taxon>
        <taxon>Pectinida</taxon>
        <taxon>Pectinoidea</taxon>
        <taxon>Pectinidae</taxon>
        <taxon>Mizuhopecten</taxon>
    </lineage>
</organism>
<dbReference type="GO" id="GO:0110032">
    <property type="term" value="P:positive regulation of G2/MI transition of meiotic cell cycle"/>
    <property type="evidence" value="ECO:0007669"/>
    <property type="project" value="TreeGrafter"/>
</dbReference>
<gene>
    <name evidence="9" type="ORF">KP79_PYT17167</name>
</gene>
<evidence type="ECO:0000256" key="7">
    <source>
        <dbReference type="SAM" id="MobiDB-lite"/>
    </source>
</evidence>
<evidence type="ECO:0000313" key="9">
    <source>
        <dbReference type="EMBL" id="OWF48271.1"/>
    </source>
</evidence>
<feature type="region of interest" description="Disordered" evidence="7">
    <location>
        <begin position="100"/>
        <end position="132"/>
    </location>
</feature>
<sequence>MQYLSRGPGTAWMTSSLTFTPCRNLDFDDDEVKSLMIPEVKKNLCQLFDDEDSGLGMDDDVFGSPTDYKLSTRLDFSSVFDSPVQEKVANEKLANGRDTSFRRSLLSGKRPRDDDEDSCSPPPKSQRRGDGVSRRALSFGDNLMLESRDVKTAVNRLVEEEDLVGDGTDTFCLPTIRGKHQDLKSISTHTMADILTGRYDDVINDYRIIDCRYPYEFEGGHIQNAENRYTRDQVQQLLQERRIDVTGKRNILIFHCEFSSERGPKMMRFLRTHDRAQNEANYPALTFPEVYLLDGGFKAFYHNDRTLCQPMEYMPMLHPGHCEDLRHFRSKSKSWSAGDKKKTVCGRHKGT</sequence>